<dbReference type="GO" id="GO:0022857">
    <property type="term" value="F:transmembrane transporter activity"/>
    <property type="evidence" value="ECO:0007669"/>
    <property type="project" value="InterPro"/>
</dbReference>
<comment type="caution">
    <text evidence="10">The sequence shown here is derived from an EMBL/GenBank/DDBJ whole genome shotgun (WGS) entry which is preliminary data.</text>
</comment>
<dbReference type="EMBL" id="JABAIL010000015">
    <property type="protein sequence ID" value="NLR94751.1"/>
    <property type="molecule type" value="Genomic_DNA"/>
</dbReference>
<evidence type="ECO:0000313" key="10">
    <source>
        <dbReference type="EMBL" id="NLR94751.1"/>
    </source>
</evidence>
<keyword evidence="5 9" id="KW-1133">Transmembrane helix</keyword>
<dbReference type="AlphaFoldDB" id="A0A7X8SQW4"/>
<reference evidence="10 11" key="1">
    <citation type="submission" date="2020-04" db="EMBL/GenBank/DDBJ databases">
        <title>Flammeovirga sp. SR4, a novel species isolated from seawater.</title>
        <authorList>
            <person name="Wang X."/>
        </authorList>
    </citation>
    <scope>NUCLEOTIDE SEQUENCE [LARGE SCALE GENOMIC DNA]</scope>
    <source>
        <strain evidence="10 11">SR4</strain>
    </source>
</reference>
<evidence type="ECO:0000256" key="5">
    <source>
        <dbReference type="ARBA" id="ARBA00022989"/>
    </source>
</evidence>
<evidence type="ECO:0000256" key="6">
    <source>
        <dbReference type="ARBA" id="ARBA00023136"/>
    </source>
</evidence>
<dbReference type="GO" id="GO:1990961">
    <property type="term" value="P:xenobiotic detoxification by transmembrane export across the plasma membrane"/>
    <property type="evidence" value="ECO:0007669"/>
    <property type="project" value="UniProtKB-ARBA"/>
</dbReference>
<dbReference type="Gene3D" id="1.10.3730.20">
    <property type="match status" value="1"/>
</dbReference>
<comment type="subcellular location">
    <subcellularLocation>
        <location evidence="1 8">Cell membrane</location>
        <topology evidence="1 8">Multi-pass membrane protein</topology>
    </subcellularLocation>
</comment>
<comment type="similarity">
    <text evidence="7 8">Belongs to the drug/metabolite transporter (DMT) superfamily. Small multidrug resistance (SMR) (TC 2.A.7.1) family.</text>
</comment>
<evidence type="ECO:0000256" key="2">
    <source>
        <dbReference type="ARBA" id="ARBA00022448"/>
    </source>
</evidence>
<organism evidence="10 11">
    <name type="scientific">Flammeovirga agarivorans</name>
    <dbReference type="NCBI Taxonomy" id="2726742"/>
    <lineage>
        <taxon>Bacteria</taxon>
        <taxon>Pseudomonadati</taxon>
        <taxon>Bacteroidota</taxon>
        <taxon>Cytophagia</taxon>
        <taxon>Cytophagales</taxon>
        <taxon>Flammeovirgaceae</taxon>
        <taxon>Flammeovirga</taxon>
    </lineage>
</organism>
<proteinExistence type="inferred from homology"/>
<dbReference type="InterPro" id="IPR037185">
    <property type="entry name" value="EmrE-like"/>
</dbReference>
<evidence type="ECO:0000256" key="7">
    <source>
        <dbReference type="ARBA" id="ARBA00038032"/>
    </source>
</evidence>
<evidence type="ECO:0000256" key="1">
    <source>
        <dbReference type="ARBA" id="ARBA00004651"/>
    </source>
</evidence>
<dbReference type="InterPro" id="IPR000390">
    <property type="entry name" value="Small_drug/metabolite_transptr"/>
</dbReference>
<dbReference type="Pfam" id="PF00893">
    <property type="entry name" value="Multi_Drug_Res"/>
    <property type="match status" value="1"/>
</dbReference>
<keyword evidence="6 9" id="KW-0472">Membrane</keyword>
<keyword evidence="11" id="KW-1185">Reference proteome</keyword>
<keyword evidence="3" id="KW-1003">Cell membrane</keyword>
<name>A0A7X8SQW4_9BACT</name>
<evidence type="ECO:0000256" key="9">
    <source>
        <dbReference type="SAM" id="Phobius"/>
    </source>
</evidence>
<feature type="transmembrane region" description="Helical" evidence="9">
    <location>
        <begin position="84"/>
        <end position="102"/>
    </location>
</feature>
<keyword evidence="4 8" id="KW-0812">Transmembrane</keyword>
<evidence type="ECO:0000256" key="3">
    <source>
        <dbReference type="ARBA" id="ARBA00022475"/>
    </source>
</evidence>
<dbReference type="InterPro" id="IPR045324">
    <property type="entry name" value="Small_multidrug_res"/>
</dbReference>
<dbReference type="Proteomes" id="UP000585050">
    <property type="component" value="Unassembled WGS sequence"/>
</dbReference>
<evidence type="ECO:0000256" key="8">
    <source>
        <dbReference type="RuleBase" id="RU003942"/>
    </source>
</evidence>
<gene>
    <name evidence="10" type="ORF">HGP29_26335</name>
</gene>
<evidence type="ECO:0000313" key="11">
    <source>
        <dbReference type="Proteomes" id="UP000585050"/>
    </source>
</evidence>
<dbReference type="SUPFAM" id="SSF103481">
    <property type="entry name" value="Multidrug resistance efflux transporter EmrE"/>
    <property type="match status" value="1"/>
</dbReference>
<dbReference type="FunFam" id="1.10.3730.20:FF:000001">
    <property type="entry name" value="Quaternary ammonium compound resistance transporter SugE"/>
    <property type="match status" value="1"/>
</dbReference>
<keyword evidence="2" id="KW-0813">Transport</keyword>
<feature type="transmembrane region" description="Helical" evidence="9">
    <location>
        <begin position="26"/>
        <end position="47"/>
    </location>
</feature>
<dbReference type="PANTHER" id="PTHR30561">
    <property type="entry name" value="SMR FAMILY PROTON-DEPENDENT DRUG EFFLUX TRANSPORTER SUGE"/>
    <property type="match status" value="1"/>
</dbReference>
<dbReference type="PANTHER" id="PTHR30561:SF1">
    <property type="entry name" value="MULTIDRUG TRANSPORTER EMRE"/>
    <property type="match status" value="1"/>
</dbReference>
<evidence type="ECO:0000256" key="4">
    <source>
        <dbReference type="ARBA" id="ARBA00022692"/>
    </source>
</evidence>
<dbReference type="GO" id="GO:0005886">
    <property type="term" value="C:plasma membrane"/>
    <property type="evidence" value="ECO:0007669"/>
    <property type="project" value="UniProtKB-SubCell"/>
</dbReference>
<feature type="transmembrane region" description="Helical" evidence="9">
    <location>
        <begin position="59"/>
        <end position="78"/>
    </location>
</feature>
<protein>
    <submittedName>
        <fullName evidence="10">Multidrug efflux SMR transporter</fullName>
    </submittedName>
</protein>
<accession>A0A7X8SQW4</accession>
<sequence>MHWLFLFIAIISEIIATSTLKASEGFTKLIPSVITVIGYGISFYFLSLAVKSIPIGITYALWSGIGIICITTIGYFFYKEPLNWPTIIGIAFILIGVVIVNLSNHTSH</sequence>